<gene>
    <name evidence="1" type="ORF">SAMN04488117_10297</name>
</gene>
<proteinExistence type="predicted"/>
<reference evidence="1 2" key="1">
    <citation type="submission" date="2016-10" db="EMBL/GenBank/DDBJ databases">
        <authorList>
            <person name="de Groot N.N."/>
        </authorList>
    </citation>
    <scope>NUCLEOTIDE SEQUENCE [LARGE SCALE GENOMIC DNA]</scope>
    <source>
        <strain evidence="1 2">DSM 27375</strain>
    </source>
</reference>
<evidence type="ECO:0000313" key="2">
    <source>
        <dbReference type="Proteomes" id="UP000182284"/>
    </source>
</evidence>
<dbReference type="RefSeq" id="WP_074641721.1">
    <property type="nucleotide sequence ID" value="NZ_FNBL01000002.1"/>
</dbReference>
<dbReference type="Proteomes" id="UP000182284">
    <property type="component" value="Unassembled WGS sequence"/>
</dbReference>
<dbReference type="EMBL" id="FNBL01000002">
    <property type="protein sequence ID" value="SDF04633.1"/>
    <property type="molecule type" value="Genomic_DNA"/>
</dbReference>
<sequence length="81" mass="9117">MIRLVSSNELAQSLGYSAANDAFRSWCAKLRITPVPGRRGYYDEVLVRRRLDEAQGLLTKGAGEDNATSFVEMRRARRGKN</sequence>
<name>A0A1G7HWA0_9RHOB</name>
<accession>A0A1G7HWA0</accession>
<evidence type="ECO:0000313" key="1">
    <source>
        <dbReference type="EMBL" id="SDF04633.1"/>
    </source>
</evidence>
<dbReference type="AlphaFoldDB" id="A0A1G7HWA0"/>
<dbReference type="OrthoDB" id="7875741at2"/>
<protein>
    <submittedName>
        <fullName evidence="1">Uncharacterized protein</fullName>
    </submittedName>
</protein>
<organism evidence="1 2">
    <name type="scientific">Celeribacter baekdonensis</name>
    <dbReference type="NCBI Taxonomy" id="875171"/>
    <lineage>
        <taxon>Bacteria</taxon>
        <taxon>Pseudomonadati</taxon>
        <taxon>Pseudomonadota</taxon>
        <taxon>Alphaproteobacteria</taxon>
        <taxon>Rhodobacterales</taxon>
        <taxon>Roseobacteraceae</taxon>
        <taxon>Celeribacter</taxon>
    </lineage>
</organism>